<dbReference type="EMBL" id="QGMZ01000049">
    <property type="protein sequence ID" value="PWR70085.1"/>
    <property type="molecule type" value="Genomic_DNA"/>
</dbReference>
<evidence type="ECO:0000313" key="4">
    <source>
        <dbReference type="Proteomes" id="UP000245934"/>
    </source>
</evidence>
<accession>A0A2V2MV48</accession>
<keyword evidence="1" id="KW-0235">DNA replication</keyword>
<dbReference type="Proteomes" id="UP000245934">
    <property type="component" value="Unassembled WGS sequence"/>
</dbReference>
<evidence type="ECO:0000259" key="2">
    <source>
        <dbReference type="Pfam" id="PF13401"/>
    </source>
</evidence>
<evidence type="ECO:0000256" key="1">
    <source>
        <dbReference type="ARBA" id="ARBA00022705"/>
    </source>
</evidence>
<comment type="caution">
    <text evidence="3">The sequence shown here is derived from an EMBL/GenBank/DDBJ whole genome shotgun (WGS) entry which is preliminary data.</text>
</comment>
<proteinExistence type="predicted"/>
<dbReference type="InterPro" id="IPR027417">
    <property type="entry name" value="P-loop_NTPase"/>
</dbReference>
<name>A0A2V2MV48_9EURY</name>
<dbReference type="AlphaFoldDB" id="A0A2V2MV48"/>
<dbReference type="SUPFAM" id="SSF52540">
    <property type="entry name" value="P-loop containing nucleoside triphosphate hydrolases"/>
    <property type="match status" value="1"/>
</dbReference>
<dbReference type="PANTHER" id="PTHR34301:SF8">
    <property type="entry name" value="ATPASE DOMAIN-CONTAINING PROTEIN"/>
    <property type="match status" value="1"/>
</dbReference>
<feature type="domain" description="ORC1/DEAH AAA+ ATPase" evidence="2">
    <location>
        <begin position="35"/>
        <end position="186"/>
    </location>
</feature>
<dbReference type="InterPro" id="IPR049945">
    <property type="entry name" value="AAA_22"/>
</dbReference>
<sequence length="527" mass="59703">MRFFNTAGPINCQDHYCLPPLSRFDLNEILSLIDQKKYFVLHAPRQTGKTSCLLALRDSLNQQGRYAVLYVNVEMGQTARGDVSRGMKAILSELTYQAERTLGESTFQNRISEIITESGEDTALKSVLSGLCQRLNLPLVLCIDEVDALVGDTLISLLRQIRAGYADRPTGFPVSIILCGVRDVRDYRIHSDRQQEIITGGSAFNIKAESLRLGNFSEEETRTLLMQHTSETGQVFETEALSAIWNLTKGQPWLVNALAYEACFKLEQGKDRKNSITHNLIIEAKEQLIRRRDTHLDQLADKLKEERVRRVIEPMLTGEVFEQDFRSDDVGYLVDLGLITQELNGAIRIANPIYQEIIPRELSWGAQTGMTIETAWYVAPNGRLLLSKLLSAFVQFYREHSGSWLEIAKYKEAGPHLLLQAFLQRIVNGGGQITWEYGLGMGRTDLFILWHLPDGAGQRFVIECKVQRDSRERTIEIGLNQVIRYADTCGADEVYLVLFDPAEKTWEKKIFTETVVKDGISVEIFGM</sequence>
<reference evidence="3 4" key="1">
    <citation type="submission" date="2018-05" db="EMBL/GenBank/DDBJ databases">
        <title>Draft genome of Methanospirillum stamsii Pt1.</title>
        <authorList>
            <person name="Dueholm M.S."/>
            <person name="Nielsen P.H."/>
            <person name="Bakmann L.F."/>
            <person name="Otzen D.E."/>
        </authorList>
    </citation>
    <scope>NUCLEOTIDE SEQUENCE [LARGE SCALE GENOMIC DNA]</scope>
    <source>
        <strain evidence="3 4">Pt1</strain>
    </source>
</reference>
<dbReference type="Pfam" id="PF13401">
    <property type="entry name" value="AAA_22"/>
    <property type="match status" value="1"/>
</dbReference>
<dbReference type="PANTHER" id="PTHR34301">
    <property type="entry name" value="DNA-BINDING PROTEIN-RELATED"/>
    <property type="match status" value="1"/>
</dbReference>
<dbReference type="OrthoDB" id="114768at2157"/>
<keyword evidence="4" id="KW-1185">Reference proteome</keyword>
<gene>
    <name evidence="3" type="ORF">DLD82_16695</name>
</gene>
<dbReference type="GO" id="GO:0016887">
    <property type="term" value="F:ATP hydrolysis activity"/>
    <property type="evidence" value="ECO:0007669"/>
    <property type="project" value="InterPro"/>
</dbReference>
<dbReference type="Gene3D" id="3.40.50.300">
    <property type="entry name" value="P-loop containing nucleotide triphosphate hydrolases"/>
    <property type="match status" value="1"/>
</dbReference>
<evidence type="ECO:0000313" key="3">
    <source>
        <dbReference type="EMBL" id="PWR70085.1"/>
    </source>
</evidence>
<protein>
    <recommendedName>
        <fullName evidence="2">ORC1/DEAH AAA+ ATPase domain-containing protein</fullName>
    </recommendedName>
</protein>
<organism evidence="3 4">
    <name type="scientific">Methanospirillum stamsii</name>
    <dbReference type="NCBI Taxonomy" id="1277351"/>
    <lineage>
        <taxon>Archaea</taxon>
        <taxon>Methanobacteriati</taxon>
        <taxon>Methanobacteriota</taxon>
        <taxon>Stenosarchaea group</taxon>
        <taxon>Methanomicrobia</taxon>
        <taxon>Methanomicrobiales</taxon>
        <taxon>Methanospirillaceae</taxon>
        <taxon>Methanospirillum</taxon>
    </lineage>
</organism>